<keyword evidence="2" id="KW-1185">Reference proteome</keyword>
<name>A0AAD7CYK5_MYCRO</name>
<proteinExistence type="predicted"/>
<evidence type="ECO:0000313" key="1">
    <source>
        <dbReference type="EMBL" id="KAJ7670316.1"/>
    </source>
</evidence>
<sequence>MSAANADLRARLAAVDVSISEQWLGLKQLQDTREAIQRQLDHIVYPVLTLPNEITSEIFLQCLPPTPVFSEEEKDGPSSSDAPLLLLEICRTWRSIAISTPTLWVHLHLNLLEVYGDVEEIIAQWFRRAGSCPLSFSVRGYLGLDPLESDAIIATLVHHAHRLQSVALQLEQQQFKKFMGIGPFPLLDEIAIALPFMDDEDEPGGLWNLEIFSDAPRLGHLHFGQNAILSMFPLPCWELSKATCESLPIDDFLNLLEFAPTLLDFTCSVEPDPAIFNTELITHDTLQTLRLADNSSTHFLPLLRLPALQNLHLHIKDDMDDDAFQVFLTHSAASLGTFSASVPIRTIALGWFSIMSKLTDIQLVVSDETLLSGFLSSLASTNDSTFLPRLQSLTVVKRDFEFCALVNVFTARCTARDGVAQLQSFWGIYPGGVRMSMAASTRATLQGFINGGMQIHIGTEESNLI</sequence>
<reference evidence="1" key="1">
    <citation type="submission" date="2023-03" db="EMBL/GenBank/DDBJ databases">
        <title>Massive genome expansion in bonnet fungi (Mycena s.s.) driven by repeated elements and novel gene families across ecological guilds.</title>
        <authorList>
            <consortium name="Lawrence Berkeley National Laboratory"/>
            <person name="Harder C.B."/>
            <person name="Miyauchi S."/>
            <person name="Viragh M."/>
            <person name="Kuo A."/>
            <person name="Thoen E."/>
            <person name="Andreopoulos B."/>
            <person name="Lu D."/>
            <person name="Skrede I."/>
            <person name="Drula E."/>
            <person name="Henrissat B."/>
            <person name="Morin E."/>
            <person name="Kohler A."/>
            <person name="Barry K."/>
            <person name="LaButti K."/>
            <person name="Morin E."/>
            <person name="Salamov A."/>
            <person name="Lipzen A."/>
            <person name="Mereny Z."/>
            <person name="Hegedus B."/>
            <person name="Baldrian P."/>
            <person name="Stursova M."/>
            <person name="Weitz H."/>
            <person name="Taylor A."/>
            <person name="Grigoriev I.V."/>
            <person name="Nagy L.G."/>
            <person name="Martin F."/>
            <person name="Kauserud H."/>
        </authorList>
    </citation>
    <scope>NUCLEOTIDE SEQUENCE</scope>
    <source>
        <strain evidence="1">CBHHK067</strain>
    </source>
</reference>
<dbReference type="AlphaFoldDB" id="A0AAD7CYK5"/>
<evidence type="ECO:0008006" key="3">
    <source>
        <dbReference type="Google" id="ProtNLM"/>
    </source>
</evidence>
<accession>A0AAD7CYK5</accession>
<organism evidence="1 2">
    <name type="scientific">Mycena rosella</name>
    <name type="common">Pink bonnet</name>
    <name type="synonym">Agaricus rosellus</name>
    <dbReference type="NCBI Taxonomy" id="1033263"/>
    <lineage>
        <taxon>Eukaryota</taxon>
        <taxon>Fungi</taxon>
        <taxon>Dikarya</taxon>
        <taxon>Basidiomycota</taxon>
        <taxon>Agaricomycotina</taxon>
        <taxon>Agaricomycetes</taxon>
        <taxon>Agaricomycetidae</taxon>
        <taxon>Agaricales</taxon>
        <taxon>Marasmiineae</taxon>
        <taxon>Mycenaceae</taxon>
        <taxon>Mycena</taxon>
    </lineage>
</organism>
<gene>
    <name evidence="1" type="ORF">B0H17DRAFT_1086017</name>
</gene>
<dbReference type="EMBL" id="JARKIE010000182">
    <property type="protein sequence ID" value="KAJ7670316.1"/>
    <property type="molecule type" value="Genomic_DNA"/>
</dbReference>
<dbReference type="Proteomes" id="UP001221757">
    <property type="component" value="Unassembled WGS sequence"/>
</dbReference>
<protein>
    <recommendedName>
        <fullName evidence="3">F-box domain-containing protein</fullName>
    </recommendedName>
</protein>
<comment type="caution">
    <text evidence="1">The sequence shown here is derived from an EMBL/GenBank/DDBJ whole genome shotgun (WGS) entry which is preliminary data.</text>
</comment>
<evidence type="ECO:0000313" key="2">
    <source>
        <dbReference type="Proteomes" id="UP001221757"/>
    </source>
</evidence>